<feature type="binding site" evidence="13">
    <location>
        <position position="124"/>
    </location>
    <ligand>
        <name>1-deoxy-D-xylulose 5-phosphate</name>
        <dbReference type="ChEBI" id="CHEBI:57792"/>
    </ligand>
</feature>
<dbReference type="InterPro" id="IPR026877">
    <property type="entry name" value="DXPR_C"/>
</dbReference>
<evidence type="ECO:0000313" key="17">
    <source>
        <dbReference type="EMBL" id="RJY19095.1"/>
    </source>
</evidence>
<dbReference type="GO" id="GO:0030145">
    <property type="term" value="F:manganese ion binding"/>
    <property type="evidence" value="ECO:0007669"/>
    <property type="project" value="TreeGrafter"/>
</dbReference>
<feature type="domain" description="1-deoxy-D-xylulose 5-phosphate reductoisomerase C-terminal" evidence="15">
    <location>
        <begin position="145"/>
        <end position="238"/>
    </location>
</feature>
<feature type="domain" description="1-deoxy-D-xylulose 5-phosphate reductoisomerase N-terminal" evidence="14">
    <location>
        <begin position="4"/>
        <end position="131"/>
    </location>
</feature>
<evidence type="ECO:0000256" key="12">
    <source>
        <dbReference type="ARBA" id="ARBA00071224"/>
    </source>
</evidence>
<sequence>MQNVAILGATGSIGVNTLDVISRNPELYYASILVANTNVDKMLELCRIHKPRIAHMVDENAAQLLQTRLPIELDIQVTTGTDVLCQLVADDSVDTVMAAIVGAAGLIPTFSAVKAGKRVLLANKESLVMSGQLFIEAAKQSGATVLPVDSEHNAIFQCLPEKIQNALGSCDLDDSGISHIILTGSGGPFLTRDLSSLSSVTPEEACKHPNWSMGQKISVDSATMMNKGLEYIEARWLFNTRPEQLKVVIHPQSVIHSMVQYRDGSVLAQMGNPDMRTPIAHCLSYPQRIASGVEPLDFFEVGELSFCKPDVNRFPNLALAIAACHQGQEATTVLNAANEIAVAAFLSKQIKFTDIANINQNCVSAVVKSKLDSIEDIVALDAEARARATEALNKYR</sequence>
<dbReference type="SUPFAM" id="SSF69055">
    <property type="entry name" value="1-deoxy-D-xylulose-5-phosphate reductoisomerase, C-terminal domain"/>
    <property type="match status" value="1"/>
</dbReference>
<feature type="binding site" evidence="13">
    <location>
        <position position="151"/>
    </location>
    <ligand>
        <name>Mn(2+)</name>
        <dbReference type="ChEBI" id="CHEBI:29035"/>
    </ligand>
</feature>
<feature type="binding site" evidence="13">
    <location>
        <position position="10"/>
    </location>
    <ligand>
        <name>NADPH</name>
        <dbReference type="ChEBI" id="CHEBI:57783"/>
    </ligand>
</feature>
<evidence type="ECO:0000259" key="15">
    <source>
        <dbReference type="Pfam" id="PF08436"/>
    </source>
</evidence>
<dbReference type="InterPro" id="IPR013512">
    <property type="entry name" value="DXP_reductoisomerase_N"/>
</dbReference>
<evidence type="ECO:0000256" key="11">
    <source>
        <dbReference type="ARBA" id="ARBA00054845"/>
    </source>
</evidence>
<dbReference type="HAMAP" id="MF_00183">
    <property type="entry name" value="DXP_reductoisom"/>
    <property type="match status" value="1"/>
</dbReference>
<dbReference type="InterPro" id="IPR036291">
    <property type="entry name" value="NAD(P)-bd_dom_sf"/>
</dbReference>
<feature type="binding site" evidence="13">
    <location>
        <position position="208"/>
    </location>
    <ligand>
        <name>1-deoxy-D-xylulose 5-phosphate</name>
        <dbReference type="ChEBI" id="CHEBI:57792"/>
    </ligand>
</feature>
<dbReference type="FunFam" id="1.10.1740.10:FF:000004">
    <property type="entry name" value="1-deoxy-D-xylulose 5-phosphate reductoisomerase"/>
    <property type="match status" value="1"/>
</dbReference>
<feature type="binding site" evidence="13">
    <location>
        <position position="125"/>
    </location>
    <ligand>
        <name>NADPH</name>
        <dbReference type="ChEBI" id="CHEBI:57783"/>
    </ligand>
</feature>
<dbReference type="PIRSF" id="PIRSF006205">
    <property type="entry name" value="Dxp_reductismrs"/>
    <property type="match status" value="1"/>
</dbReference>
<dbReference type="Pfam" id="PF13288">
    <property type="entry name" value="DXPR_C"/>
    <property type="match status" value="1"/>
</dbReference>
<evidence type="ECO:0000256" key="9">
    <source>
        <dbReference type="ARBA" id="ARBA00023229"/>
    </source>
</evidence>
<evidence type="ECO:0000259" key="14">
    <source>
        <dbReference type="Pfam" id="PF02670"/>
    </source>
</evidence>
<accession>A0A3A6U132</accession>
<evidence type="ECO:0000256" key="1">
    <source>
        <dbReference type="ARBA" id="ARBA00001941"/>
    </source>
</evidence>
<dbReference type="Pfam" id="PF08436">
    <property type="entry name" value="DXP_redisom_C"/>
    <property type="match status" value="1"/>
</dbReference>
<name>A0A3A6U132_9GAMM</name>
<dbReference type="OrthoDB" id="9806546at2"/>
<feature type="binding site" evidence="13">
    <location>
        <position position="221"/>
    </location>
    <ligand>
        <name>1-deoxy-D-xylulose 5-phosphate</name>
        <dbReference type="ChEBI" id="CHEBI:57792"/>
    </ligand>
</feature>
<dbReference type="NCBIfam" id="NF003938">
    <property type="entry name" value="PRK05447.1-1"/>
    <property type="match status" value="1"/>
</dbReference>
<organism evidence="17 18">
    <name type="scientific">Parashewanella spongiae</name>
    <dbReference type="NCBI Taxonomy" id="342950"/>
    <lineage>
        <taxon>Bacteria</taxon>
        <taxon>Pseudomonadati</taxon>
        <taxon>Pseudomonadota</taxon>
        <taxon>Gammaproteobacteria</taxon>
        <taxon>Alteromonadales</taxon>
        <taxon>Shewanellaceae</taxon>
        <taxon>Parashewanella</taxon>
    </lineage>
</organism>
<feature type="binding site" evidence="13">
    <location>
        <position position="149"/>
    </location>
    <ligand>
        <name>Mn(2+)</name>
        <dbReference type="ChEBI" id="CHEBI:29035"/>
    </ligand>
</feature>
<dbReference type="NCBIfam" id="NF009114">
    <property type="entry name" value="PRK12464.1"/>
    <property type="match status" value="1"/>
</dbReference>
<dbReference type="SUPFAM" id="SSF51735">
    <property type="entry name" value="NAD(P)-binding Rossmann-fold domains"/>
    <property type="match status" value="1"/>
</dbReference>
<dbReference type="SUPFAM" id="SSF55347">
    <property type="entry name" value="Glyceraldehyde-3-phosphate dehydrogenase-like, C-terminal domain"/>
    <property type="match status" value="1"/>
</dbReference>
<comment type="similarity">
    <text evidence="3 13">Belongs to the DXR family.</text>
</comment>
<feature type="binding site" evidence="13">
    <location>
        <position position="12"/>
    </location>
    <ligand>
        <name>NADPH</name>
        <dbReference type="ChEBI" id="CHEBI:57783"/>
    </ligand>
</feature>
<dbReference type="InterPro" id="IPR013644">
    <property type="entry name" value="DXP_reductoisomerase_C"/>
</dbReference>
<evidence type="ECO:0000256" key="4">
    <source>
        <dbReference type="ARBA" id="ARBA00012366"/>
    </source>
</evidence>
<feature type="binding site" evidence="13">
    <location>
        <position position="226"/>
    </location>
    <ligand>
        <name>1-deoxy-D-xylulose 5-phosphate</name>
        <dbReference type="ChEBI" id="CHEBI:57792"/>
    </ligand>
</feature>
<evidence type="ECO:0000256" key="7">
    <source>
        <dbReference type="ARBA" id="ARBA00023002"/>
    </source>
</evidence>
<dbReference type="PANTHER" id="PTHR30525">
    <property type="entry name" value="1-DEOXY-D-XYLULOSE 5-PHOSPHATE REDUCTOISOMERASE"/>
    <property type="match status" value="1"/>
</dbReference>
<dbReference type="UniPathway" id="UPA00056">
    <property type="reaction ID" value="UER00092"/>
</dbReference>
<dbReference type="Pfam" id="PF02670">
    <property type="entry name" value="DXP_reductoisom"/>
    <property type="match status" value="1"/>
</dbReference>
<proteinExistence type="inferred from homology"/>
<dbReference type="PANTHER" id="PTHR30525:SF0">
    <property type="entry name" value="1-DEOXY-D-XYLULOSE 5-PHOSPHATE REDUCTOISOMERASE, CHLOROPLASTIC"/>
    <property type="match status" value="1"/>
</dbReference>
<dbReference type="AlphaFoldDB" id="A0A3A6U132"/>
<dbReference type="GO" id="GO:0070402">
    <property type="term" value="F:NADPH binding"/>
    <property type="evidence" value="ECO:0007669"/>
    <property type="project" value="InterPro"/>
</dbReference>
<evidence type="ECO:0000256" key="10">
    <source>
        <dbReference type="ARBA" id="ARBA00048543"/>
    </source>
</evidence>
<comment type="caution">
    <text evidence="13">Lacks conserved residue(s) required for the propagation of feature annotation.</text>
</comment>
<keyword evidence="6 13" id="KW-0521">NADP</keyword>
<evidence type="ECO:0000256" key="3">
    <source>
        <dbReference type="ARBA" id="ARBA00006825"/>
    </source>
</evidence>
<dbReference type="GO" id="GO:0016853">
    <property type="term" value="F:isomerase activity"/>
    <property type="evidence" value="ECO:0007669"/>
    <property type="project" value="UniProtKB-KW"/>
</dbReference>
<evidence type="ECO:0000256" key="2">
    <source>
        <dbReference type="ARBA" id="ARBA00005094"/>
    </source>
</evidence>
<feature type="binding site" evidence="13">
    <location>
        <position position="38"/>
    </location>
    <ligand>
        <name>NADPH</name>
        <dbReference type="ChEBI" id="CHEBI:57783"/>
    </ligand>
</feature>
<dbReference type="EC" id="1.1.1.267" evidence="4 13"/>
<keyword evidence="7 13" id="KW-0560">Oxidoreductase</keyword>
<feature type="binding site" evidence="13">
    <location>
        <position position="185"/>
    </location>
    <ligand>
        <name>1-deoxy-D-xylulose 5-phosphate</name>
        <dbReference type="ChEBI" id="CHEBI:57792"/>
    </ligand>
</feature>
<evidence type="ECO:0000256" key="5">
    <source>
        <dbReference type="ARBA" id="ARBA00022723"/>
    </source>
</evidence>
<keyword evidence="18" id="KW-1185">Reference proteome</keyword>
<evidence type="ECO:0000256" key="8">
    <source>
        <dbReference type="ARBA" id="ARBA00023211"/>
    </source>
</evidence>
<feature type="binding site" evidence="13">
    <location>
        <position position="230"/>
    </location>
    <ligand>
        <name>1-deoxy-D-xylulose 5-phosphate</name>
        <dbReference type="ChEBI" id="CHEBI:57792"/>
    </ligand>
</feature>
<feature type="binding site" evidence="13">
    <location>
        <position position="214"/>
    </location>
    <ligand>
        <name>NADPH</name>
        <dbReference type="ChEBI" id="CHEBI:57783"/>
    </ligand>
</feature>
<dbReference type="InterPro" id="IPR036169">
    <property type="entry name" value="DXPR_C_sf"/>
</dbReference>
<feature type="binding site" evidence="13">
    <location>
        <position position="11"/>
    </location>
    <ligand>
        <name>NADPH</name>
        <dbReference type="ChEBI" id="CHEBI:57783"/>
    </ligand>
</feature>
<comment type="function">
    <text evidence="11 13">Catalyzes the NADPH-dependent rearrangement and reduction of 1-deoxy-D-xylulose-5-phosphate (DXP) to 2-C-methyl-D-erythritol 4-phosphate (MEP).</text>
</comment>
<comment type="caution">
    <text evidence="17">The sequence shown here is derived from an EMBL/GenBank/DDBJ whole genome shotgun (WGS) entry which is preliminary data.</text>
</comment>
<feature type="binding site" evidence="13">
    <location>
        <position position="151"/>
    </location>
    <ligand>
        <name>1-deoxy-D-xylulose 5-phosphate</name>
        <dbReference type="ChEBI" id="CHEBI:57792"/>
    </ligand>
</feature>
<keyword evidence="8 13" id="KW-0464">Manganese</keyword>
<reference evidence="17 18" key="1">
    <citation type="submission" date="2018-09" db="EMBL/GenBank/DDBJ databases">
        <title>Phylogeny of the Shewanellaceae, and recommendation for two new genera, Pseudoshewanella and Parashewanella.</title>
        <authorList>
            <person name="Wang G."/>
        </authorList>
    </citation>
    <scope>NUCLEOTIDE SEQUENCE [LARGE SCALE GENOMIC DNA]</scope>
    <source>
        <strain evidence="17 18">KCTC 22492</strain>
    </source>
</reference>
<feature type="binding site" evidence="13">
    <location>
        <position position="230"/>
    </location>
    <ligand>
        <name>Mn(2+)</name>
        <dbReference type="ChEBI" id="CHEBI:29035"/>
    </ligand>
</feature>
<comment type="pathway">
    <text evidence="2 13">Isoprenoid biosynthesis; isopentenyl diphosphate biosynthesis via DXP pathway; isopentenyl diphosphate from 1-deoxy-D-xylulose 5-phosphate: step 1/6.</text>
</comment>
<feature type="binding site" evidence="13">
    <location>
        <position position="227"/>
    </location>
    <ligand>
        <name>1-deoxy-D-xylulose 5-phosphate</name>
        <dbReference type="ChEBI" id="CHEBI:57792"/>
    </ligand>
</feature>
<feature type="binding site" evidence="13">
    <location>
        <position position="150"/>
    </location>
    <ligand>
        <name>1-deoxy-D-xylulose 5-phosphate</name>
        <dbReference type="ChEBI" id="CHEBI:57792"/>
    </ligand>
</feature>
<feature type="binding site" evidence="13">
    <location>
        <position position="13"/>
    </location>
    <ligand>
        <name>NADPH</name>
        <dbReference type="ChEBI" id="CHEBI:57783"/>
    </ligand>
</feature>
<dbReference type="GO" id="GO:0030604">
    <property type="term" value="F:1-deoxy-D-xylulose-5-phosphate reductoisomerase activity"/>
    <property type="evidence" value="ECO:0007669"/>
    <property type="project" value="UniProtKB-UniRule"/>
</dbReference>
<keyword evidence="13" id="KW-0460">Magnesium</keyword>
<evidence type="ECO:0000256" key="6">
    <source>
        <dbReference type="ARBA" id="ARBA00022857"/>
    </source>
</evidence>
<keyword evidence="5 13" id="KW-0479">Metal-binding</keyword>
<dbReference type="Gene3D" id="1.10.1740.10">
    <property type="match status" value="1"/>
</dbReference>
<feature type="binding site" evidence="13">
    <location>
        <position position="123"/>
    </location>
    <ligand>
        <name>NADPH</name>
        <dbReference type="ChEBI" id="CHEBI:57783"/>
    </ligand>
</feature>
<keyword evidence="17" id="KW-0413">Isomerase</keyword>
<evidence type="ECO:0000256" key="13">
    <source>
        <dbReference type="HAMAP-Rule" id="MF_00183"/>
    </source>
</evidence>
<dbReference type="InterPro" id="IPR003821">
    <property type="entry name" value="DXP_reductoisomerase"/>
</dbReference>
<dbReference type="Gene3D" id="3.40.50.720">
    <property type="entry name" value="NAD(P)-binding Rossmann-like Domain"/>
    <property type="match status" value="1"/>
</dbReference>
<dbReference type="FunFam" id="3.40.50.720:FF:000045">
    <property type="entry name" value="1-deoxy-D-xylulose 5-phosphate reductoisomerase"/>
    <property type="match status" value="1"/>
</dbReference>
<dbReference type="RefSeq" id="WP_121852041.1">
    <property type="nucleotide sequence ID" value="NZ_CP037952.1"/>
</dbReference>
<comment type="cofactor">
    <cofactor evidence="13">
        <name>Mg(2+)</name>
        <dbReference type="ChEBI" id="CHEBI:18420"/>
    </cofactor>
    <cofactor evidence="13">
        <name>Mn(2+)</name>
        <dbReference type="ChEBI" id="CHEBI:29035"/>
    </cofactor>
</comment>
<keyword evidence="9 13" id="KW-0414">Isoprene biosynthesis</keyword>
<evidence type="ECO:0000313" key="18">
    <source>
        <dbReference type="Proteomes" id="UP000273022"/>
    </source>
</evidence>
<dbReference type="EMBL" id="QYYH01000008">
    <property type="protein sequence ID" value="RJY19095.1"/>
    <property type="molecule type" value="Genomic_DNA"/>
</dbReference>
<gene>
    <name evidence="13" type="primary">dxr</name>
    <name evidence="17" type="ORF">D5R81_02290</name>
</gene>
<comment type="catalytic activity">
    <reaction evidence="10">
        <text>2-C-methyl-D-erythritol 4-phosphate + NADP(+) = 1-deoxy-D-xylulose 5-phosphate + NADPH + H(+)</text>
        <dbReference type="Rhea" id="RHEA:13717"/>
        <dbReference type="ChEBI" id="CHEBI:15378"/>
        <dbReference type="ChEBI" id="CHEBI:57783"/>
        <dbReference type="ChEBI" id="CHEBI:57792"/>
        <dbReference type="ChEBI" id="CHEBI:58262"/>
        <dbReference type="ChEBI" id="CHEBI:58349"/>
        <dbReference type="EC" id="1.1.1.267"/>
    </reaction>
    <physiologicalReaction direction="right-to-left" evidence="10">
        <dbReference type="Rhea" id="RHEA:13719"/>
    </physiologicalReaction>
</comment>
<dbReference type="Proteomes" id="UP000273022">
    <property type="component" value="Unassembled WGS sequence"/>
</dbReference>
<feature type="domain" description="DXP reductoisomerase C-terminal" evidence="16">
    <location>
        <begin position="270"/>
        <end position="386"/>
    </location>
</feature>
<comment type="cofactor">
    <cofactor evidence="1">
        <name>Co(2+)</name>
        <dbReference type="ChEBI" id="CHEBI:48828"/>
    </cofactor>
</comment>
<evidence type="ECO:0000259" key="16">
    <source>
        <dbReference type="Pfam" id="PF13288"/>
    </source>
</evidence>
<protein>
    <recommendedName>
        <fullName evidence="12 13">1-deoxy-D-xylulose 5-phosphate reductoisomerase</fullName>
        <shortName evidence="13">DXP reductoisomerase</shortName>
        <ecNumber evidence="4 13">1.1.1.267</ecNumber>
    </recommendedName>
    <alternativeName>
        <fullName evidence="13">1-deoxyxylulose-5-phosphate reductoisomerase</fullName>
    </alternativeName>
    <alternativeName>
        <fullName evidence="13">2-C-methyl-D-erythritol 4-phosphate synthase</fullName>
    </alternativeName>
</protein>
<dbReference type="GO" id="GO:0051484">
    <property type="term" value="P:isopentenyl diphosphate biosynthetic process, methylerythritol 4-phosphate pathway involved in terpenoid biosynthetic process"/>
    <property type="evidence" value="ECO:0007669"/>
    <property type="project" value="UniProtKB-ARBA"/>
</dbReference>
<dbReference type="NCBIfam" id="TIGR00243">
    <property type="entry name" value="Dxr"/>
    <property type="match status" value="1"/>
</dbReference>